<evidence type="ECO:0000313" key="2">
    <source>
        <dbReference type="EMBL" id="KAG2610766.1"/>
    </source>
</evidence>
<sequence length="120" mass="13146">QAAQAGGSSTTLEGVWWYVYVVRGGGRRRIADGSGGGDGAAAGVPGRRRRGRRGRLGWGLRRRCSSPRRGNRHRPVDPVIWGDEERMKRELMVWAKAVASMEAAGKNTPFSSPSPSMRRK</sequence>
<evidence type="ECO:0000313" key="3">
    <source>
        <dbReference type="Proteomes" id="UP000823388"/>
    </source>
</evidence>
<comment type="caution">
    <text evidence="2">The sequence shown here is derived from an EMBL/GenBank/DDBJ whole genome shotgun (WGS) entry which is preliminary data.</text>
</comment>
<keyword evidence="3" id="KW-1185">Reference proteome</keyword>
<accession>A0A8T0TPS1</accession>
<feature type="non-terminal residue" evidence="2">
    <location>
        <position position="120"/>
    </location>
</feature>
<organism evidence="2 3">
    <name type="scientific">Panicum virgatum</name>
    <name type="common">Blackwell switchgrass</name>
    <dbReference type="NCBI Taxonomy" id="38727"/>
    <lineage>
        <taxon>Eukaryota</taxon>
        <taxon>Viridiplantae</taxon>
        <taxon>Streptophyta</taxon>
        <taxon>Embryophyta</taxon>
        <taxon>Tracheophyta</taxon>
        <taxon>Spermatophyta</taxon>
        <taxon>Magnoliopsida</taxon>
        <taxon>Liliopsida</taxon>
        <taxon>Poales</taxon>
        <taxon>Poaceae</taxon>
        <taxon>PACMAD clade</taxon>
        <taxon>Panicoideae</taxon>
        <taxon>Panicodae</taxon>
        <taxon>Paniceae</taxon>
        <taxon>Panicinae</taxon>
        <taxon>Panicum</taxon>
        <taxon>Panicum sect. Hiantes</taxon>
    </lineage>
</organism>
<dbReference type="AlphaFoldDB" id="A0A8T0TPS1"/>
<evidence type="ECO:0000256" key="1">
    <source>
        <dbReference type="SAM" id="MobiDB-lite"/>
    </source>
</evidence>
<dbReference type="EMBL" id="CM029043">
    <property type="protein sequence ID" value="KAG2610766.1"/>
    <property type="molecule type" value="Genomic_DNA"/>
</dbReference>
<reference evidence="2" key="1">
    <citation type="submission" date="2020-05" db="EMBL/GenBank/DDBJ databases">
        <title>WGS assembly of Panicum virgatum.</title>
        <authorList>
            <person name="Lovell J.T."/>
            <person name="Jenkins J."/>
            <person name="Shu S."/>
            <person name="Juenger T.E."/>
            <person name="Schmutz J."/>
        </authorList>
    </citation>
    <scope>NUCLEOTIDE SEQUENCE</scope>
    <source>
        <strain evidence="2">AP13</strain>
    </source>
</reference>
<name>A0A8T0TPS1_PANVG</name>
<protein>
    <submittedName>
        <fullName evidence="2">Uncharacterized protein</fullName>
    </submittedName>
</protein>
<feature type="compositionally biased region" description="Basic residues" evidence="1">
    <location>
        <begin position="46"/>
        <end position="73"/>
    </location>
</feature>
<gene>
    <name evidence="2" type="ORF">PVAP13_4KG221406</name>
</gene>
<feature type="region of interest" description="Disordered" evidence="1">
    <location>
        <begin position="29"/>
        <end position="77"/>
    </location>
</feature>
<feature type="non-terminal residue" evidence="2">
    <location>
        <position position="1"/>
    </location>
</feature>
<dbReference type="Proteomes" id="UP000823388">
    <property type="component" value="Chromosome 4K"/>
</dbReference>
<proteinExistence type="predicted"/>